<dbReference type="SUPFAM" id="SSF48264">
    <property type="entry name" value="Cytochrome P450"/>
    <property type="match status" value="1"/>
</dbReference>
<evidence type="ECO:0000256" key="4">
    <source>
        <dbReference type="ARBA" id="ARBA00023002"/>
    </source>
</evidence>
<dbReference type="RefSeq" id="XP_016633416.1">
    <property type="nucleotide sequence ID" value="XM_016775373.1"/>
</dbReference>
<keyword evidence="8" id="KW-1185">Reference proteome</keyword>
<dbReference type="STRING" id="1442371.A0A0D2KRE8"/>
<organism evidence="7 8">
    <name type="scientific">Fonsecaea multimorphosa CBS 102226</name>
    <dbReference type="NCBI Taxonomy" id="1442371"/>
    <lineage>
        <taxon>Eukaryota</taxon>
        <taxon>Fungi</taxon>
        <taxon>Dikarya</taxon>
        <taxon>Ascomycota</taxon>
        <taxon>Pezizomycotina</taxon>
        <taxon>Eurotiomycetes</taxon>
        <taxon>Chaetothyriomycetidae</taxon>
        <taxon>Chaetothyriales</taxon>
        <taxon>Herpotrichiellaceae</taxon>
        <taxon>Fonsecaea</taxon>
    </lineage>
</organism>
<evidence type="ECO:0008006" key="9">
    <source>
        <dbReference type="Google" id="ProtNLM"/>
    </source>
</evidence>
<dbReference type="EMBL" id="KN848069">
    <property type="protein sequence ID" value="KIX99293.1"/>
    <property type="molecule type" value="Genomic_DNA"/>
</dbReference>
<keyword evidence="4" id="KW-0560">Oxidoreductase</keyword>
<sequence>MVNRTVTATSIFIYRVFFHRLRAFPGPFWARVTKLWTRESHLRGEYHRDSLELHHKYGDIVRVAPNELDINDLEAIKLIYGPGSKLYKGPWYDGPSATAEARSIQGTKDHAIHRSRRKVWSQGNSGSAMAEFEPLMVRHVDEFIEQIRLRKEVDIALWINFLSFDIMGDLTFDMPFNMVKSGETHHFMTTLRRFMKAVSMLSAIPWLNSLVHALPTDSAVKDLEEYSRDCFKTRKAQGSSRKDLFYYLLGEDQNGTKLTELGADHGLTHSYCRRLGYVIHRDGGLQRVVPPEGMELANKFIPGYTLVSVSP</sequence>
<dbReference type="PANTHER" id="PTHR24305">
    <property type="entry name" value="CYTOCHROME P450"/>
    <property type="match status" value="1"/>
</dbReference>
<keyword evidence="3" id="KW-0479">Metal-binding</keyword>
<evidence type="ECO:0000256" key="2">
    <source>
        <dbReference type="ARBA" id="ARBA00010617"/>
    </source>
</evidence>
<dbReference type="InterPro" id="IPR036396">
    <property type="entry name" value="Cyt_P450_sf"/>
</dbReference>
<proteinExistence type="inferred from homology"/>
<keyword evidence="6" id="KW-0503">Monooxygenase</keyword>
<comment type="cofactor">
    <cofactor evidence="1">
        <name>heme</name>
        <dbReference type="ChEBI" id="CHEBI:30413"/>
    </cofactor>
</comment>
<evidence type="ECO:0000256" key="6">
    <source>
        <dbReference type="ARBA" id="ARBA00023033"/>
    </source>
</evidence>
<evidence type="ECO:0000256" key="3">
    <source>
        <dbReference type="ARBA" id="ARBA00022723"/>
    </source>
</evidence>
<name>A0A0D2KRE8_9EURO</name>
<evidence type="ECO:0000256" key="1">
    <source>
        <dbReference type="ARBA" id="ARBA00001971"/>
    </source>
</evidence>
<dbReference type="Proteomes" id="UP000053411">
    <property type="component" value="Unassembled WGS sequence"/>
</dbReference>
<dbReference type="InterPro" id="IPR001128">
    <property type="entry name" value="Cyt_P450"/>
</dbReference>
<dbReference type="GO" id="GO:0016705">
    <property type="term" value="F:oxidoreductase activity, acting on paired donors, with incorporation or reduction of molecular oxygen"/>
    <property type="evidence" value="ECO:0007669"/>
    <property type="project" value="InterPro"/>
</dbReference>
<dbReference type="AlphaFoldDB" id="A0A0D2KRE8"/>
<comment type="similarity">
    <text evidence="2">Belongs to the cytochrome P450 family.</text>
</comment>
<dbReference type="Pfam" id="PF00067">
    <property type="entry name" value="p450"/>
    <property type="match status" value="1"/>
</dbReference>
<dbReference type="GO" id="GO:0005506">
    <property type="term" value="F:iron ion binding"/>
    <property type="evidence" value="ECO:0007669"/>
    <property type="project" value="InterPro"/>
</dbReference>
<gene>
    <name evidence="7" type="ORF">Z520_04869</name>
</gene>
<accession>A0A0D2KRE8</accession>
<keyword evidence="5" id="KW-0408">Iron</keyword>
<dbReference type="GO" id="GO:0004497">
    <property type="term" value="F:monooxygenase activity"/>
    <property type="evidence" value="ECO:0007669"/>
    <property type="project" value="UniProtKB-KW"/>
</dbReference>
<dbReference type="InterPro" id="IPR050121">
    <property type="entry name" value="Cytochrome_P450_monoxygenase"/>
</dbReference>
<dbReference type="PANTHER" id="PTHR24305:SF187">
    <property type="entry name" value="P450, PUTATIVE (EUROFUNG)-RELATED"/>
    <property type="match status" value="1"/>
</dbReference>
<dbReference type="OrthoDB" id="6692864at2759"/>
<dbReference type="VEuPathDB" id="FungiDB:Z520_04869"/>
<dbReference type="Gene3D" id="1.10.630.10">
    <property type="entry name" value="Cytochrome P450"/>
    <property type="match status" value="1"/>
</dbReference>
<dbReference type="GeneID" id="27710615"/>
<evidence type="ECO:0000313" key="8">
    <source>
        <dbReference type="Proteomes" id="UP000053411"/>
    </source>
</evidence>
<reference evidence="7 8" key="1">
    <citation type="submission" date="2015-01" db="EMBL/GenBank/DDBJ databases">
        <title>The Genome Sequence of Fonsecaea multimorphosa CBS 102226.</title>
        <authorList>
            <consortium name="The Broad Institute Genomics Platform"/>
            <person name="Cuomo C."/>
            <person name="de Hoog S."/>
            <person name="Gorbushina A."/>
            <person name="Stielow B."/>
            <person name="Teixiera M."/>
            <person name="Abouelleil A."/>
            <person name="Chapman S.B."/>
            <person name="Priest M."/>
            <person name="Young S.K."/>
            <person name="Wortman J."/>
            <person name="Nusbaum C."/>
            <person name="Birren B."/>
        </authorList>
    </citation>
    <scope>NUCLEOTIDE SEQUENCE [LARGE SCALE GENOMIC DNA]</scope>
    <source>
        <strain evidence="7 8">CBS 102226</strain>
    </source>
</reference>
<evidence type="ECO:0000313" key="7">
    <source>
        <dbReference type="EMBL" id="KIX99293.1"/>
    </source>
</evidence>
<dbReference type="GO" id="GO:0020037">
    <property type="term" value="F:heme binding"/>
    <property type="evidence" value="ECO:0007669"/>
    <property type="project" value="InterPro"/>
</dbReference>
<protein>
    <recommendedName>
        <fullName evidence="9">Cytochrome P450</fullName>
    </recommendedName>
</protein>
<evidence type="ECO:0000256" key="5">
    <source>
        <dbReference type="ARBA" id="ARBA00023004"/>
    </source>
</evidence>